<dbReference type="InterPro" id="IPR013108">
    <property type="entry name" value="Amidohydro_3"/>
</dbReference>
<evidence type="ECO:0000313" key="3">
    <source>
        <dbReference type="Proteomes" id="UP001589894"/>
    </source>
</evidence>
<dbReference type="SUPFAM" id="SSF51338">
    <property type="entry name" value="Composite domain of metallo-dependent hydrolases"/>
    <property type="match status" value="1"/>
</dbReference>
<dbReference type="PANTHER" id="PTHR22642">
    <property type="entry name" value="IMIDAZOLONEPROPIONASE"/>
    <property type="match status" value="1"/>
</dbReference>
<dbReference type="EC" id="3.5.-.-" evidence="2"/>
<evidence type="ECO:0000259" key="1">
    <source>
        <dbReference type="Pfam" id="PF07969"/>
    </source>
</evidence>
<keyword evidence="2" id="KW-0378">Hydrolase</keyword>
<keyword evidence="3" id="KW-1185">Reference proteome</keyword>
<dbReference type="RefSeq" id="WP_377339951.1">
    <property type="nucleotide sequence ID" value="NZ_JBHLUE010000012.1"/>
</dbReference>
<gene>
    <name evidence="2" type="ORF">ACFFHU_16725</name>
</gene>
<organism evidence="2 3">
    <name type="scientific">Plantactinospora siamensis</name>
    <dbReference type="NCBI Taxonomy" id="555372"/>
    <lineage>
        <taxon>Bacteria</taxon>
        <taxon>Bacillati</taxon>
        <taxon>Actinomycetota</taxon>
        <taxon>Actinomycetes</taxon>
        <taxon>Micromonosporales</taxon>
        <taxon>Micromonosporaceae</taxon>
        <taxon>Plantactinospora</taxon>
    </lineage>
</organism>
<dbReference type="GO" id="GO:0016787">
    <property type="term" value="F:hydrolase activity"/>
    <property type="evidence" value="ECO:0007669"/>
    <property type="project" value="UniProtKB-KW"/>
</dbReference>
<accession>A0ABV6NYA3</accession>
<dbReference type="InterPro" id="IPR032466">
    <property type="entry name" value="Metal_Hydrolase"/>
</dbReference>
<feature type="domain" description="Amidohydrolase 3" evidence="1">
    <location>
        <begin position="55"/>
        <end position="534"/>
    </location>
</feature>
<name>A0ABV6NYA3_9ACTN</name>
<evidence type="ECO:0000313" key="2">
    <source>
        <dbReference type="EMBL" id="MFC0565770.1"/>
    </source>
</evidence>
<protein>
    <submittedName>
        <fullName evidence="2">Amidohydrolase</fullName>
        <ecNumber evidence="2">3.5.-.-</ecNumber>
    </submittedName>
</protein>
<dbReference type="Gene3D" id="3.20.20.140">
    <property type="entry name" value="Metal-dependent hydrolases"/>
    <property type="match status" value="1"/>
</dbReference>
<dbReference type="Gene3D" id="2.30.40.10">
    <property type="entry name" value="Urease, subunit C, domain 1"/>
    <property type="match status" value="1"/>
</dbReference>
<comment type="caution">
    <text evidence="2">The sequence shown here is derived from an EMBL/GenBank/DDBJ whole genome shotgun (WGS) entry which is preliminary data.</text>
</comment>
<dbReference type="Proteomes" id="UP001589894">
    <property type="component" value="Unassembled WGS sequence"/>
</dbReference>
<dbReference type="PANTHER" id="PTHR22642:SF2">
    <property type="entry name" value="PROTEIN LONG AFTER FAR-RED 3"/>
    <property type="match status" value="1"/>
</dbReference>
<dbReference type="InterPro" id="IPR011059">
    <property type="entry name" value="Metal-dep_hydrolase_composite"/>
</dbReference>
<dbReference type="Pfam" id="PF07969">
    <property type="entry name" value="Amidohydro_3"/>
    <property type="match status" value="1"/>
</dbReference>
<dbReference type="SUPFAM" id="SSF51556">
    <property type="entry name" value="Metallo-dependent hydrolases"/>
    <property type="match status" value="1"/>
</dbReference>
<sequence length="540" mass="55539">MTAQLATGPRAGSPSTLYRGGVLHCPSDPTATALLVRDGRIVWLGTDDAAPAADRVVELAGALVTPAFVDAHVHCTDTGLARSGLELSAARSAEQVLDRVAEFAAGLPGDAVVLGHGWDESAWSDGRLPAAAELDRAAGGRRVYLSQASIHSALVSSALLAAAPAARDAEGFDAAGWLRRDAHHVVREVALGSVSAAQRAAAQRAALARAAELGIASVHECGGPGTSDEADFTSVLALSGAGLPEVYGYWGELLGAARARELGAVGAGGDLYADGALGSRTAHVSAPYADGEPEARGHGYVSAEQVRDHLVDCAEHGMQGGFHAIGDAALATVVAGFAGAAGVLGVDRLRAARHRVEHAELMDKRLIAAFVEYGIVASMQPAFDRLWGGERQMYAARLGVARSLESNPMGAMHGVGVPLAFGSDSPVTPLDPWGSVRAAVSHFNPVHRMSVPAAFAAHTRGGWSALPPRPRGSGLPAEGVLARGAAATFAVWSTPAGTRRGLPVLVAEDPQVWGPEDPTPLPVCRRTVLRGDVIFEEGGS</sequence>
<dbReference type="EMBL" id="JBHLUE010000012">
    <property type="protein sequence ID" value="MFC0565770.1"/>
    <property type="molecule type" value="Genomic_DNA"/>
</dbReference>
<proteinExistence type="predicted"/>
<reference evidence="2 3" key="1">
    <citation type="submission" date="2024-09" db="EMBL/GenBank/DDBJ databases">
        <authorList>
            <person name="Sun Q."/>
            <person name="Mori K."/>
        </authorList>
    </citation>
    <scope>NUCLEOTIDE SEQUENCE [LARGE SCALE GENOMIC DNA]</scope>
    <source>
        <strain evidence="2 3">TBRC 2205</strain>
    </source>
</reference>
<dbReference type="Gene3D" id="3.10.310.70">
    <property type="match status" value="1"/>
</dbReference>